<gene>
    <name evidence="1" type="ORF">ABID21_001881</name>
</gene>
<evidence type="ECO:0000313" key="1">
    <source>
        <dbReference type="EMBL" id="MET3585772.1"/>
    </source>
</evidence>
<organism evidence="1 2">
    <name type="scientific">Pseudorhizobium tarimense</name>
    <dbReference type="NCBI Taxonomy" id="1079109"/>
    <lineage>
        <taxon>Bacteria</taxon>
        <taxon>Pseudomonadati</taxon>
        <taxon>Pseudomonadota</taxon>
        <taxon>Alphaproteobacteria</taxon>
        <taxon>Hyphomicrobiales</taxon>
        <taxon>Rhizobiaceae</taxon>
        <taxon>Rhizobium/Agrobacterium group</taxon>
        <taxon>Pseudorhizobium</taxon>
    </lineage>
</organism>
<sequence>MASVQAQMMTADALRITLQDIDKSIEMIRRISRRGWNTSSYWDSYIRDLRWADCLREQGIAQGCTGPLFEPFQPTPINEGFVGLTRAEKFKREWKIPAWMVPQPVQFREAAE</sequence>
<dbReference type="Proteomes" id="UP001549031">
    <property type="component" value="Unassembled WGS sequence"/>
</dbReference>
<proteinExistence type="predicted"/>
<comment type="caution">
    <text evidence="1">The sequence shown here is derived from an EMBL/GenBank/DDBJ whole genome shotgun (WGS) entry which is preliminary data.</text>
</comment>
<dbReference type="EMBL" id="JBEPLJ010000006">
    <property type="protein sequence ID" value="MET3585772.1"/>
    <property type="molecule type" value="Genomic_DNA"/>
</dbReference>
<keyword evidence="2" id="KW-1185">Reference proteome</keyword>
<name>A0ABV2H688_9HYPH</name>
<reference evidence="1 2" key="1">
    <citation type="submission" date="2024-06" db="EMBL/GenBank/DDBJ databases">
        <title>Genomic Encyclopedia of Type Strains, Phase IV (KMG-IV): sequencing the most valuable type-strain genomes for metagenomic binning, comparative biology and taxonomic classification.</title>
        <authorList>
            <person name="Goeker M."/>
        </authorList>
    </citation>
    <scope>NUCLEOTIDE SEQUENCE [LARGE SCALE GENOMIC DNA]</scope>
    <source>
        <strain evidence="1 2">DSM 105042</strain>
    </source>
</reference>
<accession>A0ABV2H688</accession>
<dbReference type="RefSeq" id="WP_247243697.1">
    <property type="nucleotide sequence ID" value="NZ_JALJRA010000006.1"/>
</dbReference>
<protein>
    <submittedName>
        <fullName evidence="1">Uncharacterized protein</fullName>
    </submittedName>
</protein>
<evidence type="ECO:0000313" key="2">
    <source>
        <dbReference type="Proteomes" id="UP001549031"/>
    </source>
</evidence>